<dbReference type="SUPFAM" id="SSF53756">
    <property type="entry name" value="UDP-Glycosyltransferase/glycogen phosphorylase"/>
    <property type="match status" value="1"/>
</dbReference>
<evidence type="ECO:0000256" key="4">
    <source>
        <dbReference type="ARBA" id="ARBA00022679"/>
    </source>
</evidence>
<dbReference type="Pfam" id="PF00201">
    <property type="entry name" value="UDPGT"/>
    <property type="match status" value="1"/>
</dbReference>
<comment type="similarity">
    <text evidence="1">Belongs to the UDP-glycosyltransferase family.</text>
</comment>
<dbReference type="PANTHER" id="PTHR48043">
    <property type="entry name" value="EG:EG0003.4 PROTEIN-RELATED"/>
    <property type="match status" value="1"/>
</dbReference>
<evidence type="ECO:0000313" key="10">
    <source>
        <dbReference type="Proteomes" id="UP000050761"/>
    </source>
</evidence>
<evidence type="ECO:0000256" key="5">
    <source>
        <dbReference type="ARBA" id="ARBA00022729"/>
    </source>
</evidence>
<organism evidence="10 11">
    <name type="scientific">Heligmosomoides polygyrus</name>
    <name type="common">Parasitic roundworm</name>
    <dbReference type="NCBI Taxonomy" id="6339"/>
    <lineage>
        <taxon>Eukaryota</taxon>
        <taxon>Metazoa</taxon>
        <taxon>Ecdysozoa</taxon>
        <taxon>Nematoda</taxon>
        <taxon>Chromadorea</taxon>
        <taxon>Rhabditida</taxon>
        <taxon>Rhabditina</taxon>
        <taxon>Rhabditomorpha</taxon>
        <taxon>Strongyloidea</taxon>
        <taxon>Heligmosomidae</taxon>
        <taxon>Heligmosomoides</taxon>
    </lineage>
</organism>
<dbReference type="OrthoDB" id="5835829at2759"/>
<dbReference type="InterPro" id="IPR002213">
    <property type="entry name" value="UDP_glucos_trans"/>
</dbReference>
<feature type="region of interest" description="Disordered" evidence="7">
    <location>
        <begin position="257"/>
        <end position="300"/>
    </location>
</feature>
<keyword evidence="8" id="KW-1133">Transmembrane helix</keyword>
<evidence type="ECO:0000256" key="7">
    <source>
        <dbReference type="SAM" id="MobiDB-lite"/>
    </source>
</evidence>
<evidence type="ECO:0000256" key="8">
    <source>
        <dbReference type="SAM" id="Phobius"/>
    </source>
</evidence>
<feature type="transmembrane region" description="Helical" evidence="8">
    <location>
        <begin position="228"/>
        <end position="251"/>
    </location>
</feature>
<keyword evidence="5" id="KW-0732">Signal</keyword>
<reference evidence="9 10" key="1">
    <citation type="submission" date="2018-11" db="EMBL/GenBank/DDBJ databases">
        <authorList>
            <consortium name="Pathogen Informatics"/>
        </authorList>
    </citation>
    <scope>NUCLEOTIDE SEQUENCE [LARGE SCALE GENOMIC DNA]</scope>
</reference>
<keyword evidence="8" id="KW-0812">Transmembrane</keyword>
<dbReference type="EMBL" id="UZAH01026309">
    <property type="protein sequence ID" value="VDO78664.1"/>
    <property type="molecule type" value="Genomic_DNA"/>
</dbReference>
<dbReference type="WBParaSite" id="HPBE_0000899101-mRNA-1">
    <property type="protein sequence ID" value="HPBE_0000899101-mRNA-1"/>
    <property type="gene ID" value="HPBE_0000899101"/>
</dbReference>
<dbReference type="InterPro" id="IPR050271">
    <property type="entry name" value="UDP-glycosyltransferase"/>
</dbReference>
<dbReference type="PANTHER" id="PTHR48043:SF23">
    <property type="entry name" value="UDP-GLUCURONOSYLTRANSFERASE"/>
    <property type="match status" value="1"/>
</dbReference>
<dbReference type="GO" id="GO:0015020">
    <property type="term" value="F:glucuronosyltransferase activity"/>
    <property type="evidence" value="ECO:0007669"/>
    <property type="project" value="UniProtKB-EC"/>
</dbReference>
<evidence type="ECO:0000256" key="6">
    <source>
        <dbReference type="ARBA" id="ARBA00047475"/>
    </source>
</evidence>
<comment type="catalytic activity">
    <reaction evidence="6">
        <text>glucuronate acceptor + UDP-alpha-D-glucuronate = acceptor beta-D-glucuronoside + UDP + H(+)</text>
        <dbReference type="Rhea" id="RHEA:21032"/>
        <dbReference type="ChEBI" id="CHEBI:15378"/>
        <dbReference type="ChEBI" id="CHEBI:58052"/>
        <dbReference type="ChEBI" id="CHEBI:58223"/>
        <dbReference type="ChEBI" id="CHEBI:132367"/>
        <dbReference type="ChEBI" id="CHEBI:132368"/>
        <dbReference type="EC" id="2.4.1.17"/>
    </reaction>
</comment>
<evidence type="ECO:0000256" key="2">
    <source>
        <dbReference type="ARBA" id="ARBA00012544"/>
    </source>
</evidence>
<keyword evidence="4" id="KW-0808">Transferase</keyword>
<keyword evidence="8" id="KW-0472">Membrane</keyword>
<dbReference type="EC" id="2.4.1.17" evidence="2"/>
<dbReference type="Gene3D" id="3.40.50.2000">
    <property type="entry name" value="Glycogen Phosphorylase B"/>
    <property type="match status" value="1"/>
</dbReference>
<proteinExistence type="inferred from homology"/>
<sequence>MTLLSTFVAHPPQSLVNGVRTKEVDYGAKSEALINSWNEFQVLARIRTVSNFSREMLTFCEKAFLEIPDTTFIWHDATKTALNQTNVVYVNELTESDLLSDSRVTSTITDGRMSQLYNIMSGGKPVVCIPSNFEQQGNCDRLQQQGMAVLISCNVLTTKNVKKMIREAATPKIRDSSNLLAEALKSKLTSRKEKLARTVEFAAKHGVTPRPNSSGTDQNLLQYYHLDVFIPLLLLFVALTLLFAWIICTILSRRSKRQQQNPSSIDENKEDLADQPESATDEHSQSAPKKPAETSELDRE</sequence>
<dbReference type="Proteomes" id="UP000050761">
    <property type="component" value="Unassembled WGS sequence"/>
</dbReference>
<accession>A0A183FND0</accession>
<accession>A0A3P7Z2F7</accession>
<dbReference type="AlphaFoldDB" id="A0A183FND0"/>
<evidence type="ECO:0000313" key="9">
    <source>
        <dbReference type="EMBL" id="VDO78664.1"/>
    </source>
</evidence>
<gene>
    <name evidence="9" type="ORF">HPBE_LOCUS8992</name>
</gene>
<protein>
    <recommendedName>
        <fullName evidence="2">glucuronosyltransferase</fullName>
        <ecNumber evidence="2">2.4.1.17</ecNumber>
    </recommendedName>
</protein>
<evidence type="ECO:0000256" key="1">
    <source>
        <dbReference type="ARBA" id="ARBA00009995"/>
    </source>
</evidence>
<evidence type="ECO:0000313" key="11">
    <source>
        <dbReference type="WBParaSite" id="HPBE_0000899101-mRNA-1"/>
    </source>
</evidence>
<reference evidence="11" key="2">
    <citation type="submission" date="2019-09" db="UniProtKB">
        <authorList>
            <consortium name="WormBaseParasite"/>
        </authorList>
    </citation>
    <scope>IDENTIFICATION</scope>
</reference>
<keyword evidence="10" id="KW-1185">Reference proteome</keyword>
<feature type="compositionally biased region" description="Basic and acidic residues" evidence="7">
    <location>
        <begin position="280"/>
        <end position="300"/>
    </location>
</feature>
<keyword evidence="3" id="KW-0328">Glycosyltransferase</keyword>
<name>A0A183FND0_HELPZ</name>
<evidence type="ECO:0000256" key="3">
    <source>
        <dbReference type="ARBA" id="ARBA00022676"/>
    </source>
</evidence>